<gene>
    <name evidence="1" type="ORF">AVEN_241202_1</name>
</gene>
<dbReference type="EMBL" id="BGPR01000277">
    <property type="protein sequence ID" value="GBM09874.1"/>
    <property type="molecule type" value="Genomic_DNA"/>
</dbReference>
<evidence type="ECO:0000313" key="2">
    <source>
        <dbReference type="Proteomes" id="UP000499080"/>
    </source>
</evidence>
<name>A0A4Y2D1L5_ARAVE</name>
<dbReference type="Proteomes" id="UP000499080">
    <property type="component" value="Unassembled WGS sequence"/>
</dbReference>
<evidence type="ECO:0000313" key="1">
    <source>
        <dbReference type="EMBL" id="GBM09874.1"/>
    </source>
</evidence>
<reference evidence="1 2" key="1">
    <citation type="journal article" date="2019" name="Sci. Rep.">
        <title>Orb-weaving spider Araneus ventricosus genome elucidates the spidroin gene catalogue.</title>
        <authorList>
            <person name="Kono N."/>
            <person name="Nakamura H."/>
            <person name="Ohtoshi R."/>
            <person name="Moran D.A.P."/>
            <person name="Shinohara A."/>
            <person name="Yoshida Y."/>
            <person name="Fujiwara M."/>
            <person name="Mori M."/>
            <person name="Tomita M."/>
            <person name="Arakawa K."/>
        </authorList>
    </citation>
    <scope>NUCLEOTIDE SEQUENCE [LARGE SCALE GENOMIC DNA]</scope>
</reference>
<dbReference type="AlphaFoldDB" id="A0A4Y2D1L5"/>
<keyword evidence="2" id="KW-1185">Reference proteome</keyword>
<comment type="caution">
    <text evidence="1">The sequence shown here is derived from an EMBL/GenBank/DDBJ whole genome shotgun (WGS) entry which is preliminary data.</text>
</comment>
<protein>
    <submittedName>
        <fullName evidence="1">Uncharacterized protein</fullName>
    </submittedName>
</protein>
<organism evidence="1 2">
    <name type="scientific">Araneus ventricosus</name>
    <name type="common">Orbweaver spider</name>
    <name type="synonym">Epeira ventricosa</name>
    <dbReference type="NCBI Taxonomy" id="182803"/>
    <lineage>
        <taxon>Eukaryota</taxon>
        <taxon>Metazoa</taxon>
        <taxon>Ecdysozoa</taxon>
        <taxon>Arthropoda</taxon>
        <taxon>Chelicerata</taxon>
        <taxon>Arachnida</taxon>
        <taxon>Araneae</taxon>
        <taxon>Araneomorphae</taxon>
        <taxon>Entelegynae</taxon>
        <taxon>Araneoidea</taxon>
        <taxon>Araneidae</taxon>
        <taxon>Araneus</taxon>
    </lineage>
</organism>
<sequence length="114" mass="12996">MNEQSNGELYRRPLTIKIPNYTRFSVKGISEGKTNTSTVVKAAVKIHCIKKAYLPPDYHRHQLDTSTLKRFFKQQKKERKHHTIYSPSVPQCAPVANSSITTKREQPVTASIIS</sequence>
<proteinExistence type="predicted"/>
<accession>A0A4Y2D1L5</accession>